<dbReference type="InterPro" id="IPR036388">
    <property type="entry name" value="WH-like_DNA-bd_sf"/>
</dbReference>
<sequence length="294" mass="33883">MNESQLQTFLTVAEHRSFSKAAVILNVTQPTITSRIKALEEILQCSLFKRIGHEIYLTEEGNMFIDYAKNILIYIKHSKEITNIVKEPVIKVGFSPGYSYSFIIELLKTIKSMGNIEIQVIEAHDSVSLNERALSGEVDLIFTREILPHNHDIVSEYLFDNDLVVVLPKDHPLADKEVLELEDLSGETIISYRRNSKLWRLIDQQLIGAQQLTRIDLENNEMMMRAVTNNIGIGILPELGIDKRYQTEVKVKKVKEIQSIPNKVYVQYRKNSHIKNMAKKIIYSIINHKYTEVN</sequence>
<reference evidence="7" key="1">
    <citation type="journal article" date="2019" name="Int. J. Syst. Evol. Microbiol.">
        <title>The Global Catalogue of Microorganisms (GCM) 10K type strain sequencing project: providing services to taxonomists for standard genome sequencing and annotation.</title>
        <authorList>
            <consortium name="The Broad Institute Genomics Platform"/>
            <consortium name="The Broad Institute Genome Sequencing Center for Infectious Disease"/>
            <person name="Wu L."/>
            <person name="Ma J."/>
        </authorList>
    </citation>
    <scope>NUCLEOTIDE SEQUENCE [LARGE SCALE GENOMIC DNA]</scope>
    <source>
        <strain evidence="7">KCTC 13193</strain>
    </source>
</reference>
<dbReference type="Pfam" id="PF00126">
    <property type="entry name" value="HTH_1"/>
    <property type="match status" value="1"/>
</dbReference>
<evidence type="ECO:0000256" key="1">
    <source>
        <dbReference type="ARBA" id="ARBA00009437"/>
    </source>
</evidence>
<dbReference type="InterPro" id="IPR000847">
    <property type="entry name" value="LysR_HTH_N"/>
</dbReference>
<evidence type="ECO:0000256" key="2">
    <source>
        <dbReference type="ARBA" id="ARBA00023015"/>
    </source>
</evidence>
<keyword evidence="3" id="KW-0238">DNA-binding</keyword>
<dbReference type="CDD" id="cd05466">
    <property type="entry name" value="PBP2_LTTR_substrate"/>
    <property type="match status" value="1"/>
</dbReference>
<dbReference type="Proteomes" id="UP001595387">
    <property type="component" value="Unassembled WGS sequence"/>
</dbReference>
<evidence type="ECO:0000256" key="3">
    <source>
        <dbReference type="ARBA" id="ARBA00023125"/>
    </source>
</evidence>
<comment type="caution">
    <text evidence="6">The sequence shown here is derived from an EMBL/GenBank/DDBJ whole genome shotgun (WGS) entry which is preliminary data.</text>
</comment>
<keyword evidence="4" id="KW-0804">Transcription</keyword>
<dbReference type="PANTHER" id="PTHR30126:SF40">
    <property type="entry name" value="HTH-TYPE TRANSCRIPTIONAL REGULATOR GLTR"/>
    <property type="match status" value="1"/>
</dbReference>
<accession>A0ABV7A9N9</accession>
<evidence type="ECO:0000256" key="4">
    <source>
        <dbReference type="ARBA" id="ARBA00023163"/>
    </source>
</evidence>
<name>A0ABV7A9N9_9BACI</name>
<keyword evidence="2" id="KW-0805">Transcription regulation</keyword>
<dbReference type="RefSeq" id="WP_390307799.1">
    <property type="nucleotide sequence ID" value="NZ_JBHRRZ010000039.1"/>
</dbReference>
<dbReference type="EMBL" id="JBHRRZ010000039">
    <property type="protein sequence ID" value="MFC2949831.1"/>
    <property type="molecule type" value="Genomic_DNA"/>
</dbReference>
<comment type="similarity">
    <text evidence="1">Belongs to the LysR transcriptional regulatory family.</text>
</comment>
<dbReference type="SUPFAM" id="SSF46785">
    <property type="entry name" value="Winged helix' DNA-binding domain"/>
    <property type="match status" value="1"/>
</dbReference>
<dbReference type="Gene3D" id="1.10.10.10">
    <property type="entry name" value="Winged helix-like DNA-binding domain superfamily/Winged helix DNA-binding domain"/>
    <property type="match status" value="1"/>
</dbReference>
<feature type="domain" description="HTH lysR-type" evidence="5">
    <location>
        <begin position="1"/>
        <end position="58"/>
    </location>
</feature>
<dbReference type="Pfam" id="PF03466">
    <property type="entry name" value="LysR_substrate"/>
    <property type="match status" value="1"/>
</dbReference>
<dbReference type="PRINTS" id="PR00039">
    <property type="entry name" value="HTHLYSR"/>
</dbReference>
<dbReference type="PROSITE" id="PS50931">
    <property type="entry name" value="HTH_LYSR"/>
    <property type="match status" value="1"/>
</dbReference>
<evidence type="ECO:0000259" key="5">
    <source>
        <dbReference type="PROSITE" id="PS50931"/>
    </source>
</evidence>
<gene>
    <name evidence="6" type="ORF">ACFODW_16025</name>
</gene>
<dbReference type="PANTHER" id="PTHR30126">
    <property type="entry name" value="HTH-TYPE TRANSCRIPTIONAL REGULATOR"/>
    <property type="match status" value="1"/>
</dbReference>
<proteinExistence type="inferred from homology"/>
<dbReference type="Gene3D" id="3.40.190.290">
    <property type="match status" value="1"/>
</dbReference>
<evidence type="ECO:0000313" key="7">
    <source>
        <dbReference type="Proteomes" id="UP001595387"/>
    </source>
</evidence>
<keyword evidence="7" id="KW-1185">Reference proteome</keyword>
<dbReference type="InterPro" id="IPR036390">
    <property type="entry name" value="WH_DNA-bd_sf"/>
</dbReference>
<protein>
    <submittedName>
        <fullName evidence="6">LysR family transcriptional regulator</fullName>
    </submittedName>
</protein>
<organism evidence="6 7">
    <name type="scientific">Virgibacillus sediminis</name>
    <dbReference type="NCBI Taxonomy" id="202260"/>
    <lineage>
        <taxon>Bacteria</taxon>
        <taxon>Bacillati</taxon>
        <taxon>Bacillota</taxon>
        <taxon>Bacilli</taxon>
        <taxon>Bacillales</taxon>
        <taxon>Bacillaceae</taxon>
        <taxon>Virgibacillus</taxon>
    </lineage>
</organism>
<evidence type="ECO:0000313" key="6">
    <source>
        <dbReference type="EMBL" id="MFC2949831.1"/>
    </source>
</evidence>
<dbReference type="InterPro" id="IPR005119">
    <property type="entry name" value="LysR_subst-bd"/>
</dbReference>
<dbReference type="SUPFAM" id="SSF53850">
    <property type="entry name" value="Periplasmic binding protein-like II"/>
    <property type="match status" value="1"/>
</dbReference>